<keyword evidence="3" id="KW-0274">FAD</keyword>
<dbReference type="Gene3D" id="3.50.50.60">
    <property type="entry name" value="FAD/NAD(P)-binding domain"/>
    <property type="match status" value="2"/>
</dbReference>
<dbReference type="PANTHER" id="PTHR42877">
    <property type="entry name" value="L-ORNITHINE N(5)-MONOOXYGENASE-RELATED"/>
    <property type="match status" value="1"/>
</dbReference>
<evidence type="ECO:0000256" key="3">
    <source>
        <dbReference type="ARBA" id="ARBA00022827"/>
    </source>
</evidence>
<dbReference type="AlphaFoldDB" id="A0AAE0NZG1"/>
<keyword evidence="6" id="KW-1185">Reference proteome</keyword>
<reference evidence="5" key="2">
    <citation type="submission" date="2023-06" db="EMBL/GenBank/DDBJ databases">
        <authorList>
            <consortium name="Lawrence Berkeley National Laboratory"/>
            <person name="Haridas S."/>
            <person name="Hensen N."/>
            <person name="Bonometti L."/>
            <person name="Westerberg I."/>
            <person name="Brannstrom I.O."/>
            <person name="Guillou S."/>
            <person name="Cros-Aarteil S."/>
            <person name="Calhoun S."/>
            <person name="Kuo A."/>
            <person name="Mondo S."/>
            <person name="Pangilinan J."/>
            <person name="Riley R."/>
            <person name="LaButti K."/>
            <person name="Andreopoulos B."/>
            <person name="Lipzen A."/>
            <person name="Chen C."/>
            <person name="Yanf M."/>
            <person name="Daum C."/>
            <person name="Ng V."/>
            <person name="Clum A."/>
            <person name="Steindorff A."/>
            <person name="Ohm R."/>
            <person name="Martin F."/>
            <person name="Silar P."/>
            <person name="Natvig D."/>
            <person name="Lalanne C."/>
            <person name="Gautier V."/>
            <person name="Ament-velasquez S.L."/>
            <person name="Kruys A."/>
            <person name="Hutchinson M.I."/>
            <person name="Powell A.J."/>
            <person name="Barry K."/>
            <person name="Miller A.N."/>
            <person name="Grigoriev I.V."/>
            <person name="Debuchy R."/>
            <person name="Gladieux P."/>
            <person name="Thoren M.H."/>
            <person name="Johannesson H."/>
        </authorList>
    </citation>
    <scope>NUCLEOTIDE SEQUENCE</scope>
    <source>
        <strain evidence="5">CBS 232.78</strain>
    </source>
</reference>
<evidence type="ECO:0000256" key="4">
    <source>
        <dbReference type="ARBA" id="ARBA00023002"/>
    </source>
</evidence>
<comment type="caution">
    <text evidence="5">The sequence shown here is derived from an EMBL/GenBank/DDBJ whole genome shotgun (WGS) entry which is preliminary data.</text>
</comment>
<keyword evidence="5" id="KW-0503">Monooxygenase</keyword>
<gene>
    <name evidence="5" type="ORF">B0H63DRAFT_557582</name>
</gene>
<proteinExistence type="inferred from homology"/>
<organism evidence="5 6">
    <name type="scientific">Podospora didyma</name>
    <dbReference type="NCBI Taxonomy" id="330526"/>
    <lineage>
        <taxon>Eukaryota</taxon>
        <taxon>Fungi</taxon>
        <taxon>Dikarya</taxon>
        <taxon>Ascomycota</taxon>
        <taxon>Pezizomycotina</taxon>
        <taxon>Sordariomycetes</taxon>
        <taxon>Sordariomycetidae</taxon>
        <taxon>Sordariales</taxon>
        <taxon>Podosporaceae</taxon>
        <taxon>Podospora</taxon>
    </lineage>
</organism>
<dbReference type="PANTHER" id="PTHR42877:SF10">
    <property type="entry name" value="L-ORNITHINE N(5)-OXYGENASE"/>
    <property type="match status" value="1"/>
</dbReference>
<dbReference type="GO" id="GO:0050661">
    <property type="term" value="F:NADP binding"/>
    <property type="evidence" value="ECO:0007669"/>
    <property type="project" value="InterPro"/>
</dbReference>
<dbReference type="GO" id="GO:0004499">
    <property type="term" value="F:N,N-dimethylaniline monooxygenase activity"/>
    <property type="evidence" value="ECO:0007669"/>
    <property type="project" value="InterPro"/>
</dbReference>
<evidence type="ECO:0000256" key="1">
    <source>
        <dbReference type="ARBA" id="ARBA00010139"/>
    </source>
</evidence>
<reference evidence="5" key="1">
    <citation type="journal article" date="2023" name="Mol. Phylogenet. Evol.">
        <title>Genome-scale phylogeny and comparative genomics of the fungal order Sordariales.</title>
        <authorList>
            <person name="Hensen N."/>
            <person name="Bonometti L."/>
            <person name="Westerberg I."/>
            <person name="Brannstrom I.O."/>
            <person name="Guillou S."/>
            <person name="Cros-Aarteil S."/>
            <person name="Calhoun S."/>
            <person name="Haridas S."/>
            <person name="Kuo A."/>
            <person name="Mondo S."/>
            <person name="Pangilinan J."/>
            <person name="Riley R."/>
            <person name="LaButti K."/>
            <person name="Andreopoulos B."/>
            <person name="Lipzen A."/>
            <person name="Chen C."/>
            <person name="Yan M."/>
            <person name="Daum C."/>
            <person name="Ng V."/>
            <person name="Clum A."/>
            <person name="Steindorff A."/>
            <person name="Ohm R.A."/>
            <person name="Martin F."/>
            <person name="Silar P."/>
            <person name="Natvig D.O."/>
            <person name="Lalanne C."/>
            <person name="Gautier V."/>
            <person name="Ament-Velasquez S.L."/>
            <person name="Kruys A."/>
            <person name="Hutchinson M.I."/>
            <person name="Powell A.J."/>
            <person name="Barry K."/>
            <person name="Miller A.N."/>
            <person name="Grigoriev I.V."/>
            <person name="Debuchy R."/>
            <person name="Gladieux P."/>
            <person name="Hiltunen Thoren M."/>
            <person name="Johannesson H."/>
        </authorList>
    </citation>
    <scope>NUCLEOTIDE SEQUENCE</scope>
    <source>
        <strain evidence="5">CBS 232.78</strain>
    </source>
</reference>
<evidence type="ECO:0000313" key="6">
    <source>
        <dbReference type="Proteomes" id="UP001285441"/>
    </source>
</evidence>
<dbReference type="InterPro" id="IPR051209">
    <property type="entry name" value="FAD-bind_Monooxygenase_sf"/>
</dbReference>
<keyword evidence="2" id="KW-0285">Flavoprotein</keyword>
<dbReference type="InterPro" id="IPR036188">
    <property type="entry name" value="FAD/NAD-bd_sf"/>
</dbReference>
<dbReference type="Pfam" id="PF00743">
    <property type="entry name" value="FMO-like"/>
    <property type="match status" value="1"/>
</dbReference>
<name>A0AAE0NZG1_9PEZI</name>
<keyword evidence="4" id="KW-0560">Oxidoreductase</keyword>
<accession>A0AAE0NZG1</accession>
<dbReference type="SUPFAM" id="SSF51905">
    <property type="entry name" value="FAD/NAD(P)-binding domain"/>
    <property type="match status" value="3"/>
</dbReference>
<evidence type="ECO:0000256" key="2">
    <source>
        <dbReference type="ARBA" id="ARBA00022630"/>
    </source>
</evidence>
<dbReference type="InterPro" id="IPR020946">
    <property type="entry name" value="Flavin_mOase-like"/>
</dbReference>
<dbReference type="EMBL" id="JAULSW010000002">
    <property type="protein sequence ID" value="KAK3390648.1"/>
    <property type="molecule type" value="Genomic_DNA"/>
</dbReference>
<sequence>MLHLKLTHAAYIHACDYEWLFERRVKGSTDALGSTIPPARFSLTVHQCFVLIGNIIGNIIGNMMDNIDDSGLKAPGYSQFACIGAGFSGVGLGATLKRWYGLSDIRIFERENDVGGVWQINQYPGAACDIPGILYSFSFEPSTEGSRRFPPAQEMRSYLRRVAYKYDLLHRISFNTSVEHCEWDEEKRRWRLHVQDRQTGILFLHESQFLFAGAGFLVKPRELDVPGGENFGGTIMHSARWRHDVSLEDKNVVVFGNGCTAAQIVPTIVDKTKHLTQVVRTKHWITPLDDSFAFTPLPKTVSWSTRCRWRFQRFLIALSCEIEYLAMSGSKIGNMLGQSRMEMAKKYVRAAAPDKYHELLIPEFKLGCKRRIFDQGYIKSLHAPNITLTNEPALEIVPEGIRTKDGITEADVIILANGFDTSGLLFGISVTGRGGESVTDHWNSFGGAEAYETTAMSGFPNFFMLAGPNSATGHTSVVIATENAINFALRVIKPVLDGEATRVELKREAEVKYVDELQNKLQNDTVFSKGGCRSWYFKEDKATGRKWNAFIYPYWQAYFWYRCLFPTWGDWEYGQDRATRTKKSARQTSTIIKSIAVVALLVLAECYLRYQWGRL</sequence>
<dbReference type="Proteomes" id="UP001285441">
    <property type="component" value="Unassembled WGS sequence"/>
</dbReference>
<dbReference type="GO" id="GO:0050660">
    <property type="term" value="F:flavin adenine dinucleotide binding"/>
    <property type="evidence" value="ECO:0007669"/>
    <property type="project" value="InterPro"/>
</dbReference>
<protein>
    <submittedName>
        <fullName evidence="5">Monooxygenase</fullName>
    </submittedName>
</protein>
<comment type="similarity">
    <text evidence="1">Belongs to the FAD-binding monooxygenase family.</text>
</comment>
<evidence type="ECO:0000313" key="5">
    <source>
        <dbReference type="EMBL" id="KAK3390648.1"/>
    </source>
</evidence>